<evidence type="ECO:0000313" key="10">
    <source>
        <dbReference type="Proteomes" id="UP000295341"/>
    </source>
</evidence>
<keyword evidence="10" id="KW-1185">Reference proteome</keyword>
<dbReference type="Proteomes" id="UP000295341">
    <property type="component" value="Unassembled WGS sequence"/>
</dbReference>
<evidence type="ECO:0000256" key="2">
    <source>
        <dbReference type="ARBA" id="ARBA00002681"/>
    </source>
</evidence>
<dbReference type="RefSeq" id="WP_210772368.1">
    <property type="nucleotide sequence ID" value="NZ_MWIN01000006.1"/>
</dbReference>
<dbReference type="EMBL" id="SOBT01000008">
    <property type="protein sequence ID" value="TDU31883.1"/>
    <property type="molecule type" value="Genomic_DNA"/>
</dbReference>
<dbReference type="PANTHER" id="PTHR11054">
    <property type="entry name" value="6-PHOSPHOGLUCONOLACTONASE"/>
    <property type="match status" value="1"/>
</dbReference>
<evidence type="ECO:0000256" key="4">
    <source>
        <dbReference type="ARBA" id="ARBA00010662"/>
    </source>
</evidence>
<dbReference type="SUPFAM" id="SSF100950">
    <property type="entry name" value="NagB/RpiA/CoA transferase-like"/>
    <property type="match status" value="1"/>
</dbReference>
<comment type="caution">
    <text evidence="9">The sequence shown here is derived from an EMBL/GenBank/DDBJ whole genome shotgun (WGS) entry which is preliminary data.</text>
</comment>
<comment type="pathway">
    <text evidence="3 7">Carbohydrate degradation; pentose phosphate pathway; D-ribulose 5-phosphate from D-glucose 6-phosphate (oxidative stage): step 2/3.</text>
</comment>
<dbReference type="Gene3D" id="3.40.50.1360">
    <property type="match status" value="1"/>
</dbReference>
<dbReference type="UniPathway" id="UPA00115">
    <property type="reaction ID" value="UER00409"/>
</dbReference>
<feature type="domain" description="Glucosamine/galactosamine-6-phosphate isomerase" evidence="8">
    <location>
        <begin position="17"/>
        <end position="213"/>
    </location>
</feature>
<dbReference type="InterPro" id="IPR005900">
    <property type="entry name" value="6-phosphogluconolactonase_DevB"/>
</dbReference>
<proteinExistence type="inferred from homology"/>
<evidence type="ECO:0000256" key="5">
    <source>
        <dbReference type="ARBA" id="ARBA00013198"/>
    </source>
</evidence>
<dbReference type="InterPro" id="IPR006148">
    <property type="entry name" value="Glc/Gal-6P_isomerase"/>
</dbReference>
<name>A0A4S3K7Z4_9GAMM</name>
<dbReference type="GO" id="GO:0005975">
    <property type="term" value="P:carbohydrate metabolic process"/>
    <property type="evidence" value="ECO:0007669"/>
    <property type="project" value="UniProtKB-UniRule"/>
</dbReference>
<evidence type="ECO:0000256" key="6">
    <source>
        <dbReference type="ARBA" id="ARBA00020337"/>
    </source>
</evidence>
<comment type="catalytic activity">
    <reaction evidence="1 7">
        <text>6-phospho-D-glucono-1,5-lactone + H2O = 6-phospho-D-gluconate + H(+)</text>
        <dbReference type="Rhea" id="RHEA:12556"/>
        <dbReference type="ChEBI" id="CHEBI:15377"/>
        <dbReference type="ChEBI" id="CHEBI:15378"/>
        <dbReference type="ChEBI" id="CHEBI:57955"/>
        <dbReference type="ChEBI" id="CHEBI:58759"/>
        <dbReference type="EC" id="3.1.1.31"/>
    </reaction>
</comment>
<dbReference type="InterPro" id="IPR039104">
    <property type="entry name" value="6PGL"/>
</dbReference>
<dbReference type="GO" id="GO:0006098">
    <property type="term" value="P:pentose-phosphate shunt"/>
    <property type="evidence" value="ECO:0007669"/>
    <property type="project" value="UniProtKB-UniPathway"/>
</dbReference>
<protein>
    <recommendedName>
        <fullName evidence="6 7">6-phosphogluconolactonase</fullName>
        <shortName evidence="7">6PGL</shortName>
        <ecNumber evidence="5 7">3.1.1.31</ecNumber>
    </recommendedName>
</protein>
<reference evidence="9 10" key="1">
    <citation type="submission" date="2019-03" db="EMBL/GenBank/DDBJ databases">
        <title>Genomic Encyclopedia of Type Strains, Phase IV (KMG-IV): sequencing the most valuable type-strain genomes for metagenomic binning, comparative biology and taxonomic classification.</title>
        <authorList>
            <person name="Goeker M."/>
        </authorList>
    </citation>
    <scope>NUCLEOTIDE SEQUENCE [LARGE SCALE GENOMIC DNA]</scope>
    <source>
        <strain evidence="9 10">DSM 26377</strain>
    </source>
</reference>
<dbReference type="InterPro" id="IPR037171">
    <property type="entry name" value="NagB/RpiA_transferase-like"/>
</dbReference>
<sequence>MMEWAVRRKVDERPFADPQSAAEALAKDVAVRLRFGIAEHGHASLVVSGGKSPLPFFAALRKQRVDWPNVWITLADERWVDPTSPDSNEALLREHLLRDGVEAARFVGLKNAANTPEAGLAACGEALAQIPTPFDVVVLGMGADGHTASLFPAMDGLAEALDPAAVAGPVAAIAPVEPTARISLNLAALLNSRQIYLPIQGVTKRAVYHSARGGGISAKVRITEAFLQRQFPVAALFIQERVPVTVQIIDD</sequence>
<dbReference type="GO" id="GO:0017057">
    <property type="term" value="F:6-phosphogluconolactonase activity"/>
    <property type="evidence" value="ECO:0007669"/>
    <property type="project" value="UniProtKB-UniRule"/>
</dbReference>
<dbReference type="Pfam" id="PF01182">
    <property type="entry name" value="Glucosamine_iso"/>
    <property type="match status" value="1"/>
</dbReference>
<evidence type="ECO:0000256" key="1">
    <source>
        <dbReference type="ARBA" id="ARBA00000832"/>
    </source>
</evidence>
<dbReference type="EC" id="3.1.1.31" evidence="5 7"/>
<dbReference type="NCBIfam" id="TIGR01198">
    <property type="entry name" value="pgl"/>
    <property type="match status" value="1"/>
</dbReference>
<comment type="similarity">
    <text evidence="4 7">Belongs to the glucosamine/galactosamine-6-phosphate isomerase family. 6-phosphogluconolactonase subfamily.</text>
</comment>
<evidence type="ECO:0000259" key="8">
    <source>
        <dbReference type="Pfam" id="PF01182"/>
    </source>
</evidence>
<evidence type="ECO:0000313" key="9">
    <source>
        <dbReference type="EMBL" id="TDU31883.1"/>
    </source>
</evidence>
<evidence type="ECO:0000256" key="7">
    <source>
        <dbReference type="RuleBase" id="RU365095"/>
    </source>
</evidence>
<gene>
    <name evidence="7" type="primary">pgl</name>
    <name evidence="9" type="ORF">DFR24_1267</name>
</gene>
<keyword evidence="7" id="KW-0378">Hydrolase</keyword>
<evidence type="ECO:0000256" key="3">
    <source>
        <dbReference type="ARBA" id="ARBA00004961"/>
    </source>
</evidence>
<dbReference type="AlphaFoldDB" id="A0A4S3K7Z4"/>
<organism evidence="9 10">
    <name type="scientific">Panacagrimonas perspica</name>
    <dbReference type="NCBI Taxonomy" id="381431"/>
    <lineage>
        <taxon>Bacteria</taxon>
        <taxon>Pseudomonadati</taxon>
        <taxon>Pseudomonadota</taxon>
        <taxon>Gammaproteobacteria</taxon>
        <taxon>Nevskiales</taxon>
        <taxon>Nevskiaceae</taxon>
        <taxon>Panacagrimonas</taxon>
    </lineage>
</organism>
<accession>A0A4S3K7Z4</accession>
<comment type="function">
    <text evidence="2 7">Hydrolysis of 6-phosphogluconolactone to 6-phosphogluconate.</text>
</comment>
<dbReference type="CDD" id="cd01400">
    <property type="entry name" value="6PGL"/>
    <property type="match status" value="1"/>
</dbReference>
<dbReference type="PANTHER" id="PTHR11054:SF0">
    <property type="entry name" value="6-PHOSPHOGLUCONOLACTONASE"/>
    <property type="match status" value="1"/>
</dbReference>